<proteinExistence type="predicted"/>
<gene>
    <name evidence="1" type="ORF">PENPOL_c014G09763</name>
</gene>
<protein>
    <recommendedName>
        <fullName evidence="3">Fungal N-terminal domain-containing protein</fullName>
    </recommendedName>
</protein>
<evidence type="ECO:0000313" key="2">
    <source>
        <dbReference type="Proteomes" id="UP000191408"/>
    </source>
</evidence>
<dbReference type="OrthoDB" id="4366460at2759"/>
<accession>A0A1V6NBU2</accession>
<keyword evidence="2" id="KW-1185">Reference proteome</keyword>
<evidence type="ECO:0008006" key="3">
    <source>
        <dbReference type="Google" id="ProtNLM"/>
    </source>
</evidence>
<organism evidence="1 2">
    <name type="scientific">Penicillium polonicum</name>
    <dbReference type="NCBI Taxonomy" id="60169"/>
    <lineage>
        <taxon>Eukaryota</taxon>
        <taxon>Fungi</taxon>
        <taxon>Dikarya</taxon>
        <taxon>Ascomycota</taxon>
        <taxon>Pezizomycotina</taxon>
        <taxon>Eurotiomycetes</taxon>
        <taxon>Eurotiomycetidae</taxon>
        <taxon>Eurotiales</taxon>
        <taxon>Aspergillaceae</taxon>
        <taxon>Penicillium</taxon>
    </lineage>
</organism>
<name>A0A1V6NBU2_PENPO</name>
<reference evidence="2" key="1">
    <citation type="journal article" date="2017" name="Nat. Microbiol.">
        <title>Global analysis of biosynthetic gene clusters reveals vast potential of secondary metabolite production in Penicillium species.</title>
        <authorList>
            <person name="Nielsen J.C."/>
            <person name="Grijseels S."/>
            <person name="Prigent S."/>
            <person name="Ji B."/>
            <person name="Dainat J."/>
            <person name="Nielsen K.F."/>
            <person name="Frisvad J.C."/>
            <person name="Workman M."/>
            <person name="Nielsen J."/>
        </authorList>
    </citation>
    <scope>NUCLEOTIDE SEQUENCE [LARGE SCALE GENOMIC DNA]</scope>
    <source>
        <strain evidence="2">IBT 4502</strain>
    </source>
</reference>
<sequence>MAEQITGLANLFGGLGLTGGTTELIGSASNCPRSTQQALVEDIRTLIQTCEATLAHAQRVQTLVESTNTPSDQGIVELSSLRRRVTALAGITDTFTNATERSIIAYITSLVGPGTLVQKMLSHFTSELRSITRDVLNSTSDDNNVLRVTLEMCYDKALDASGIVHSDNYFIPLGEASLEWPYDPDFESEDYYEHEDRIAIDDGYAEAFRVRCKHQSEKERQQREEWIRFWVQALSKCPNGPTLFYSPASHLPHCQFADVPRYLFRAFDYKSSGKNDHYVVASSESISARSYLSRVDLLSRTAEEVTRMLYSHLTKSCFRGEDTDNLMS</sequence>
<evidence type="ECO:0000313" key="1">
    <source>
        <dbReference type="EMBL" id="OQD62032.1"/>
    </source>
</evidence>
<dbReference type="EMBL" id="MDYM01000014">
    <property type="protein sequence ID" value="OQD62032.1"/>
    <property type="molecule type" value="Genomic_DNA"/>
</dbReference>
<comment type="caution">
    <text evidence="1">The sequence shown here is derived from an EMBL/GenBank/DDBJ whole genome shotgun (WGS) entry which is preliminary data.</text>
</comment>
<dbReference type="AlphaFoldDB" id="A0A1V6NBU2"/>
<dbReference type="STRING" id="60169.A0A1V6NBU2"/>
<dbReference type="Proteomes" id="UP000191408">
    <property type="component" value="Unassembled WGS sequence"/>
</dbReference>